<sequence length="340" mass="37814">MLNTVHALSLEPLYRRRVFQSSRKVDCHAQVANELSEHDLFWKGDDVDTVLFKAAIQQLQIFMLKYGAEVIVRPRLFNGFALVHMTLSGSAEIESDGRKVCIPQGHTALIAPKRNLRLWWQAGSEQLILKVPLALFEELRAAGQSAPLELPSVLLLPPQAAPYWDLLIQSLLRVLALPEQGQGQGQGEWVRHFERSAVQFLLSQLTSTVEPVTSPSGAQRGASQCADSLVGAGKLQRLDMLERYIRSRLCAPLALADLAGAAGVSVRTLNALCHQQYGVAPMDLLRNIRLDAVRERLLTHPGANVTDTAFEFGFGHLGRFSAYYRERFGELPKQTRGMLR</sequence>
<accession>D8IR20</accession>
<dbReference type="STRING" id="757424.Hsero_3668"/>
<dbReference type="OrthoDB" id="185346at2"/>
<keyword evidence="6" id="KW-1185">Reference proteome</keyword>
<proteinExistence type="predicted"/>
<dbReference type="SMART" id="SM00342">
    <property type="entry name" value="HTH_ARAC"/>
    <property type="match status" value="1"/>
</dbReference>
<dbReference type="InterPro" id="IPR050204">
    <property type="entry name" value="AraC_XylS_family_regulators"/>
</dbReference>
<evidence type="ECO:0000256" key="1">
    <source>
        <dbReference type="ARBA" id="ARBA00023015"/>
    </source>
</evidence>
<dbReference type="InterPro" id="IPR018062">
    <property type="entry name" value="HTH_AraC-typ_CS"/>
</dbReference>
<dbReference type="PROSITE" id="PS00041">
    <property type="entry name" value="HTH_ARAC_FAMILY_1"/>
    <property type="match status" value="1"/>
</dbReference>
<dbReference type="Gene3D" id="1.10.10.60">
    <property type="entry name" value="Homeodomain-like"/>
    <property type="match status" value="1"/>
</dbReference>
<dbReference type="InterPro" id="IPR009057">
    <property type="entry name" value="Homeodomain-like_sf"/>
</dbReference>
<dbReference type="Pfam" id="PF14525">
    <property type="entry name" value="AraC_binding_2"/>
    <property type="match status" value="1"/>
</dbReference>
<dbReference type="RefSeq" id="WP_013235609.1">
    <property type="nucleotide sequence ID" value="NC_014323.1"/>
</dbReference>
<dbReference type="InterPro" id="IPR035418">
    <property type="entry name" value="AraC-bd_2"/>
</dbReference>
<reference evidence="5 6" key="1">
    <citation type="submission" date="2010-04" db="EMBL/GenBank/DDBJ databases">
        <title>The genome of Herbaspirillum seropedicae SmR1, an endophytic, nitrogen-fixing, plant-growth promoting beta-Proteobacteria.</title>
        <authorList>
            <person name="Pedrosa F.O."/>
            <person name="Monteiro R.A."/>
            <person name="Wassem R."/>
            <person name="Cruz L.M."/>
            <person name="Ayub R.A."/>
            <person name="Colauto N.B."/>
            <person name="Fernandez M.A."/>
            <person name="Fungaro M.H.P."/>
            <person name="Grisard E.C."/>
            <person name="Hungria M."/>
            <person name="Madeira H.M.F."/>
            <person name="Nodari R.O."/>
            <person name="Osaku C.A."/>
            <person name="Petzl-Erler M.L."/>
            <person name="Terenzi H."/>
            <person name="Vieira L.G.E."/>
            <person name="Almeida M.I.M."/>
            <person name="Alves L.R."/>
            <person name="Arantes O.M.N."/>
            <person name="Balsanelli E."/>
            <person name="Barcellos F.G."/>
            <person name="Baura V.A."/>
            <person name="Binde D.R."/>
            <person name="Campo R.J."/>
            <person name="Chubatsu L.S."/>
            <person name="Chueire L.M.O."/>
            <person name="Ciferri R.R."/>
            <person name="Correa L.C."/>
            <person name="da Conceicao Silva J.L."/>
            <person name="Dabul A.N.G."/>
            <person name="Dambros B.P."/>
            <person name="Faoro H."/>
            <person name="Favetti A."/>
            <person name="Friedermann G."/>
            <person name="Furlaneto M.C."/>
            <person name="Gasques L.S."/>
            <person name="Gimenes C.C.T."/>
            <person name="Gioppo N.M.R."/>
            <person name="Glienke-Blanco C."/>
            <person name="Godoy L.P."/>
            <person name="Guerra M.P."/>
            <person name="Karp S."/>
            <person name="Kava-Cordeiro V."/>
            <person name="Margarido V.P."/>
            <person name="Mathioni S.M."/>
            <person name="Menck-Soares M.A."/>
            <person name="Murace N.K."/>
            <person name="Nicolas M.F."/>
            <person name="Oliveira C.E.C."/>
            <person name="Pagnan N.A.B."/>
            <person name="Pamphile J.A."/>
            <person name="Patussi E.V."/>
            <person name="Pereira L.F.P."/>
            <person name="Pereira-Ferrari L."/>
            <person name="Pinto F.G.S."/>
            <person name="Precoma C."/>
            <person name="Prioli A.J."/>
            <person name="Prioli S.M.A.P."/>
            <person name="Raittz R.T."/>
            <person name="Ramos H.J.O."/>
            <person name="Ribeiro E.M.S.F."/>
            <person name="Rigo L.U."/>
            <person name="Rocha C.L.M.S.C."/>
            <person name="Rocha S.N."/>
            <person name="Santos K."/>
            <person name="Satori D."/>
            <person name="Silva A.G."/>
            <person name="Simao R.C.G."/>
            <person name="Soares M.A.M."/>
            <person name="Souza E.M."/>
            <person name="Steffens M.B.R."/>
            <person name="Steindel M."/>
            <person name="Tadra-Sfeir M.Z."/>
            <person name="Takahashi E.K."/>
            <person name="Torres R.A."/>
            <person name="Valle J.S."/>
            <person name="Vernal J.I."/>
            <person name="Vilas-Boas L.A."/>
            <person name="Watanabe M.A.E."/>
            <person name="Weiss V.A."/>
            <person name="Yates M.A."/>
            <person name="Souza E.M."/>
        </authorList>
    </citation>
    <scope>NUCLEOTIDE SEQUENCE [LARGE SCALE GENOMIC DNA]</scope>
    <source>
        <strain evidence="5 6">SmR1</strain>
    </source>
</reference>
<dbReference type="EMBL" id="CP002039">
    <property type="protein sequence ID" value="ADJ65146.1"/>
    <property type="molecule type" value="Genomic_DNA"/>
</dbReference>
<dbReference type="SUPFAM" id="SSF46689">
    <property type="entry name" value="Homeodomain-like"/>
    <property type="match status" value="1"/>
</dbReference>
<gene>
    <name evidence="5" type="ordered locus">Hsero_3668</name>
</gene>
<dbReference type="HOGENOM" id="CLU_047930_0_1_4"/>
<dbReference type="KEGG" id="hse:Hsero_3668"/>
<dbReference type="PROSITE" id="PS01124">
    <property type="entry name" value="HTH_ARAC_FAMILY_2"/>
    <property type="match status" value="1"/>
</dbReference>
<keyword evidence="3" id="KW-0804">Transcription</keyword>
<evidence type="ECO:0000313" key="6">
    <source>
        <dbReference type="Proteomes" id="UP000000329"/>
    </source>
</evidence>
<evidence type="ECO:0000313" key="5">
    <source>
        <dbReference type="EMBL" id="ADJ65146.1"/>
    </source>
</evidence>
<dbReference type="AlphaFoldDB" id="D8IR20"/>
<feature type="domain" description="HTH araC/xylS-type" evidence="4">
    <location>
        <begin position="239"/>
        <end position="338"/>
    </location>
</feature>
<dbReference type="eggNOG" id="COG2207">
    <property type="taxonomic scope" value="Bacteria"/>
</dbReference>
<protein>
    <submittedName>
        <fullName evidence="5">AraC family transcription regulator protein</fullName>
    </submittedName>
</protein>
<dbReference type="Proteomes" id="UP000000329">
    <property type="component" value="Chromosome"/>
</dbReference>
<evidence type="ECO:0000259" key="4">
    <source>
        <dbReference type="PROSITE" id="PS01124"/>
    </source>
</evidence>
<evidence type="ECO:0000256" key="3">
    <source>
        <dbReference type="ARBA" id="ARBA00023163"/>
    </source>
</evidence>
<name>D8IR20_HERSS</name>
<dbReference type="PANTHER" id="PTHR46796">
    <property type="entry name" value="HTH-TYPE TRANSCRIPTIONAL ACTIVATOR RHAS-RELATED"/>
    <property type="match status" value="1"/>
</dbReference>
<organism evidence="5 6">
    <name type="scientific">Herbaspirillum seropedicae (strain SmR1)</name>
    <dbReference type="NCBI Taxonomy" id="757424"/>
    <lineage>
        <taxon>Bacteria</taxon>
        <taxon>Pseudomonadati</taxon>
        <taxon>Pseudomonadota</taxon>
        <taxon>Betaproteobacteria</taxon>
        <taxon>Burkholderiales</taxon>
        <taxon>Oxalobacteraceae</taxon>
        <taxon>Herbaspirillum</taxon>
    </lineage>
</organism>
<dbReference type="Pfam" id="PF12833">
    <property type="entry name" value="HTH_18"/>
    <property type="match status" value="1"/>
</dbReference>
<evidence type="ECO:0000256" key="2">
    <source>
        <dbReference type="ARBA" id="ARBA00023125"/>
    </source>
</evidence>
<keyword evidence="2" id="KW-0238">DNA-binding</keyword>
<dbReference type="InterPro" id="IPR018060">
    <property type="entry name" value="HTH_AraC"/>
</dbReference>
<dbReference type="GO" id="GO:0043565">
    <property type="term" value="F:sequence-specific DNA binding"/>
    <property type="evidence" value="ECO:0007669"/>
    <property type="project" value="InterPro"/>
</dbReference>
<dbReference type="GO" id="GO:0003700">
    <property type="term" value="F:DNA-binding transcription factor activity"/>
    <property type="evidence" value="ECO:0007669"/>
    <property type="project" value="InterPro"/>
</dbReference>
<keyword evidence="1" id="KW-0805">Transcription regulation</keyword>
<dbReference type="GeneID" id="29394066"/>